<keyword evidence="2" id="KW-0695">RNA-directed DNA polymerase</keyword>
<dbReference type="EMBL" id="JAMFTS010000001">
    <property type="protein sequence ID" value="KAJ4804331.1"/>
    <property type="molecule type" value="Genomic_DNA"/>
</dbReference>
<proteinExistence type="predicted"/>
<accession>A0AAV8GLE1</accession>
<evidence type="ECO:0000259" key="1">
    <source>
        <dbReference type="Pfam" id="PF13966"/>
    </source>
</evidence>
<feature type="domain" description="Reverse transcriptase zinc-binding" evidence="1">
    <location>
        <begin position="225"/>
        <end position="308"/>
    </location>
</feature>
<dbReference type="AlphaFoldDB" id="A0AAV8GLE1"/>
<gene>
    <name evidence="2" type="ORF">LUZ62_016897</name>
</gene>
<evidence type="ECO:0000313" key="3">
    <source>
        <dbReference type="Proteomes" id="UP001140206"/>
    </source>
</evidence>
<protein>
    <submittedName>
        <fullName evidence="2">RNA-directed DNA polymerase (Reverse transcriptase)-related family protein</fullName>
    </submittedName>
</protein>
<name>A0AAV8GLE1_9POAL</name>
<keyword evidence="2" id="KW-0548">Nucleotidyltransferase</keyword>
<keyword evidence="2" id="KW-0808">Transferase</keyword>
<keyword evidence="3" id="KW-1185">Reference proteome</keyword>
<sequence length="440" mass="51937">MLTLINSVITAMPMYMMSVYKMPEKIRKKIDSYRSSFLWMRNLDNRKKYALVRWKKVCQMKKNDGLGVLDIKDMNVALLMKWWWRYKSPSFASLWKSLIQLKYNGSNNRSSYSPFWKMIRSLDSLGRTSSSYTVGDGSSINFWQDIWYNNCSLATLYPFLYDLCANKDCSLQEVVLTHGSILHFSRSLNGILRQEWHELTTILHNTCLKNEDDTMNWRWETNGIYTSHSLYQFLNFGGVPNHLSNIWWELKVPVKIQVFMWLVMHDKILSKHNLSKKGWPGDVSCCCCGDVETTTHLFLFCPIIKTVWFWLGNCQNEFYKWQSLPDIVNFAARLRKKNKHAFLTCFSALCWGMWNMRNEIIFNNRRAKTTRNLLILIQSYVEYWTGLTDEETKQYIKNWLPQDWNEVPIQMQAPEAPIGTMSSDDLWRGWNMGQLVEASS</sequence>
<evidence type="ECO:0000313" key="2">
    <source>
        <dbReference type="EMBL" id="KAJ4804331.1"/>
    </source>
</evidence>
<dbReference type="Pfam" id="PF13966">
    <property type="entry name" value="zf-RVT"/>
    <property type="match status" value="1"/>
</dbReference>
<dbReference type="PANTHER" id="PTHR33116:SF78">
    <property type="entry name" value="OS12G0587133 PROTEIN"/>
    <property type="match status" value="1"/>
</dbReference>
<comment type="caution">
    <text evidence="2">The sequence shown here is derived from an EMBL/GenBank/DDBJ whole genome shotgun (WGS) entry which is preliminary data.</text>
</comment>
<dbReference type="Proteomes" id="UP001140206">
    <property type="component" value="Chromosome 1"/>
</dbReference>
<dbReference type="GO" id="GO:0003964">
    <property type="term" value="F:RNA-directed DNA polymerase activity"/>
    <property type="evidence" value="ECO:0007669"/>
    <property type="project" value="UniProtKB-KW"/>
</dbReference>
<dbReference type="PANTHER" id="PTHR33116">
    <property type="entry name" value="REVERSE TRANSCRIPTASE ZINC-BINDING DOMAIN-CONTAINING PROTEIN-RELATED-RELATED"/>
    <property type="match status" value="1"/>
</dbReference>
<reference evidence="2" key="1">
    <citation type="submission" date="2022-08" db="EMBL/GenBank/DDBJ databases">
        <authorList>
            <person name="Marques A."/>
        </authorList>
    </citation>
    <scope>NUCLEOTIDE SEQUENCE</scope>
    <source>
        <strain evidence="2">RhyPub2mFocal</strain>
        <tissue evidence="2">Leaves</tissue>
    </source>
</reference>
<organism evidence="2 3">
    <name type="scientific">Rhynchospora pubera</name>
    <dbReference type="NCBI Taxonomy" id="906938"/>
    <lineage>
        <taxon>Eukaryota</taxon>
        <taxon>Viridiplantae</taxon>
        <taxon>Streptophyta</taxon>
        <taxon>Embryophyta</taxon>
        <taxon>Tracheophyta</taxon>
        <taxon>Spermatophyta</taxon>
        <taxon>Magnoliopsida</taxon>
        <taxon>Liliopsida</taxon>
        <taxon>Poales</taxon>
        <taxon>Cyperaceae</taxon>
        <taxon>Cyperoideae</taxon>
        <taxon>Rhynchosporeae</taxon>
        <taxon>Rhynchospora</taxon>
    </lineage>
</organism>
<dbReference type="InterPro" id="IPR026960">
    <property type="entry name" value="RVT-Znf"/>
</dbReference>